<feature type="non-terminal residue" evidence="1">
    <location>
        <position position="217"/>
    </location>
</feature>
<proteinExistence type="predicted"/>
<accession>C3YNN7</accession>
<reference evidence="1" key="1">
    <citation type="journal article" date="2008" name="Nature">
        <title>The amphioxus genome and the evolution of the chordate karyotype.</title>
        <authorList>
            <consortium name="US DOE Joint Genome Institute (JGI-PGF)"/>
            <person name="Putnam N.H."/>
            <person name="Butts T."/>
            <person name="Ferrier D.E.K."/>
            <person name="Furlong R.F."/>
            <person name="Hellsten U."/>
            <person name="Kawashima T."/>
            <person name="Robinson-Rechavi M."/>
            <person name="Shoguchi E."/>
            <person name="Terry A."/>
            <person name="Yu J.-K."/>
            <person name="Benito-Gutierrez E.L."/>
            <person name="Dubchak I."/>
            <person name="Garcia-Fernandez J."/>
            <person name="Gibson-Brown J.J."/>
            <person name="Grigoriev I.V."/>
            <person name="Horton A.C."/>
            <person name="de Jong P.J."/>
            <person name="Jurka J."/>
            <person name="Kapitonov V.V."/>
            <person name="Kohara Y."/>
            <person name="Kuroki Y."/>
            <person name="Lindquist E."/>
            <person name="Lucas S."/>
            <person name="Osoegawa K."/>
            <person name="Pennacchio L.A."/>
            <person name="Salamov A.A."/>
            <person name="Satou Y."/>
            <person name="Sauka-Spengler T."/>
            <person name="Schmutz J."/>
            <person name="Shin-I T."/>
            <person name="Toyoda A."/>
            <person name="Bronner-Fraser M."/>
            <person name="Fujiyama A."/>
            <person name="Holland L.Z."/>
            <person name="Holland P.W.H."/>
            <person name="Satoh N."/>
            <person name="Rokhsar D.S."/>
        </authorList>
    </citation>
    <scope>NUCLEOTIDE SEQUENCE [LARGE SCALE GENOMIC DNA]</scope>
    <source>
        <strain evidence="1">S238N-H82</strain>
        <tissue evidence="1">Testes</tissue>
    </source>
</reference>
<name>C3YNN7_BRAFL</name>
<dbReference type="EMBL" id="GG666535">
    <property type="protein sequence ID" value="EEN57997.1"/>
    <property type="molecule type" value="Genomic_DNA"/>
</dbReference>
<protein>
    <submittedName>
        <fullName evidence="1">Uncharacterized protein</fullName>
    </submittedName>
</protein>
<gene>
    <name evidence="1" type="ORF">BRAFLDRAFT_82568</name>
</gene>
<dbReference type="InParanoid" id="C3YNN7"/>
<organism>
    <name type="scientific">Branchiostoma floridae</name>
    <name type="common">Florida lancelet</name>
    <name type="synonym">Amphioxus</name>
    <dbReference type="NCBI Taxonomy" id="7739"/>
    <lineage>
        <taxon>Eukaryota</taxon>
        <taxon>Metazoa</taxon>
        <taxon>Chordata</taxon>
        <taxon>Cephalochordata</taxon>
        <taxon>Leptocardii</taxon>
        <taxon>Amphioxiformes</taxon>
        <taxon>Branchiostomatidae</taxon>
        <taxon>Branchiostoma</taxon>
    </lineage>
</organism>
<dbReference type="STRING" id="7739.C3YNN7"/>
<sequence length="217" mass="24198">MVSLKDIMSRKVTFSTATSPRETSPTFLKRYLADPLRTEAGSSMNYRVMKEEDDTSPEFTKKPVCNIPDPPAQPPVKSKPFFKHPTLAAMAGVINKLRNKNKPAITQQAPGWTSSGSFINKPTRGWLHNDDTLKDGGVCYGVKVGQTLTLVLMSHYCYCYCQLEGERKYDITGPVRADMFVFVSQVRESTTSQGQYVLSGMQEGRVKHLLLVDPQGI</sequence>
<evidence type="ECO:0000313" key="1">
    <source>
        <dbReference type="EMBL" id="EEN57997.1"/>
    </source>
</evidence>
<dbReference type="AlphaFoldDB" id="C3YNN7"/>